<evidence type="ECO:0000256" key="5">
    <source>
        <dbReference type="ARBA" id="ARBA00023136"/>
    </source>
</evidence>
<dbReference type="PANTHER" id="PTHR31044">
    <property type="entry name" value="BETA-1,3 GLUCANASE"/>
    <property type="match status" value="1"/>
</dbReference>
<keyword evidence="4" id="KW-0732">Signal</keyword>
<evidence type="ECO:0000256" key="1">
    <source>
        <dbReference type="ARBA" id="ARBA00004609"/>
    </source>
</evidence>
<proteinExistence type="predicted"/>
<evidence type="ECO:0000256" key="3">
    <source>
        <dbReference type="ARBA" id="ARBA00022622"/>
    </source>
</evidence>
<dbReference type="GeneID" id="110785158"/>
<dbReference type="GO" id="GO:0009506">
    <property type="term" value="C:plasmodesma"/>
    <property type="evidence" value="ECO:0007669"/>
    <property type="project" value="UniProtKB-ARBA"/>
</dbReference>
<keyword evidence="3" id="KW-0336">GPI-anchor</keyword>
<evidence type="ECO:0000313" key="11">
    <source>
        <dbReference type="RefSeq" id="XP_021845294.1"/>
    </source>
</evidence>
<keyword evidence="10" id="KW-1185">Reference proteome</keyword>
<dbReference type="Pfam" id="PF07983">
    <property type="entry name" value="X8"/>
    <property type="match status" value="1"/>
</dbReference>
<dbReference type="Proteomes" id="UP000813463">
    <property type="component" value="Chromosome 4"/>
</dbReference>
<organism evidence="10 11">
    <name type="scientific">Spinacia oleracea</name>
    <name type="common">Spinach</name>
    <dbReference type="NCBI Taxonomy" id="3562"/>
    <lineage>
        <taxon>Eukaryota</taxon>
        <taxon>Viridiplantae</taxon>
        <taxon>Streptophyta</taxon>
        <taxon>Embryophyta</taxon>
        <taxon>Tracheophyta</taxon>
        <taxon>Spermatophyta</taxon>
        <taxon>Magnoliopsida</taxon>
        <taxon>eudicotyledons</taxon>
        <taxon>Gunneridae</taxon>
        <taxon>Pentapetalae</taxon>
        <taxon>Caryophyllales</taxon>
        <taxon>Chenopodiaceae</taxon>
        <taxon>Chenopodioideae</taxon>
        <taxon>Anserineae</taxon>
        <taxon>Spinacia</taxon>
    </lineage>
</organism>
<protein>
    <submittedName>
        <fullName evidence="11">PLASMODESMATA CALLOSE-BINDING PROTEIN 2 isoform X1</fullName>
    </submittedName>
</protein>
<dbReference type="GO" id="GO:0098552">
    <property type="term" value="C:side of membrane"/>
    <property type="evidence" value="ECO:0007669"/>
    <property type="project" value="UniProtKB-KW"/>
</dbReference>
<evidence type="ECO:0000256" key="7">
    <source>
        <dbReference type="ARBA" id="ARBA00023180"/>
    </source>
</evidence>
<evidence type="ECO:0000313" key="10">
    <source>
        <dbReference type="Proteomes" id="UP000813463"/>
    </source>
</evidence>
<keyword evidence="6" id="KW-1015">Disulfide bond</keyword>
<accession>A0A9R0I9S4</accession>
<evidence type="ECO:0000256" key="2">
    <source>
        <dbReference type="ARBA" id="ARBA00022475"/>
    </source>
</evidence>
<dbReference type="GO" id="GO:0005886">
    <property type="term" value="C:plasma membrane"/>
    <property type="evidence" value="ECO:0007669"/>
    <property type="project" value="UniProtKB-SubCell"/>
</dbReference>
<dbReference type="SMART" id="SM00768">
    <property type="entry name" value="X8"/>
    <property type="match status" value="1"/>
</dbReference>
<evidence type="ECO:0000256" key="8">
    <source>
        <dbReference type="ARBA" id="ARBA00023288"/>
    </source>
</evidence>
<gene>
    <name evidence="11" type="primary">LOC110785158</name>
</gene>
<evidence type="ECO:0000256" key="6">
    <source>
        <dbReference type="ARBA" id="ARBA00023157"/>
    </source>
</evidence>
<reference evidence="10" key="1">
    <citation type="journal article" date="2021" name="Nat. Commun.">
        <title>Genomic analyses provide insights into spinach domestication and the genetic basis of agronomic traits.</title>
        <authorList>
            <person name="Cai X."/>
            <person name="Sun X."/>
            <person name="Xu C."/>
            <person name="Sun H."/>
            <person name="Wang X."/>
            <person name="Ge C."/>
            <person name="Zhang Z."/>
            <person name="Wang Q."/>
            <person name="Fei Z."/>
            <person name="Jiao C."/>
            <person name="Wang Q."/>
        </authorList>
    </citation>
    <scope>NUCLEOTIDE SEQUENCE [LARGE SCALE GENOMIC DNA]</scope>
    <source>
        <strain evidence="10">cv. Varoflay</strain>
    </source>
</reference>
<dbReference type="AlphaFoldDB" id="A0A9R0I9S4"/>
<dbReference type="OrthoDB" id="1919050at2759"/>
<keyword evidence="7" id="KW-0325">Glycoprotein</keyword>
<name>A0A9R0I9S4_SPIOL</name>
<comment type="subcellular location">
    <subcellularLocation>
        <location evidence="1">Cell membrane</location>
        <topology evidence="1">Lipid-anchor</topology>
        <topology evidence="1">GPI-anchor</topology>
    </subcellularLocation>
</comment>
<dbReference type="InterPro" id="IPR044788">
    <property type="entry name" value="X8_dom_prot"/>
</dbReference>
<keyword evidence="2" id="KW-1003">Cell membrane</keyword>
<sequence>MSFVSQRSLFLFLLPPFPTTIKTTFSPYKTTFRFLPTPTTMQNFFIIFSLLLFLGVTIVEAQQEGKAVVQQQQLWCVAKNNAEDTALQQALDWACGPGGANCGPIQNSGPCYDPNDLIDMATYAFNDYCLKHGMSDETCNFSNTAALTALDPSHDKCKYTSSTFTAANSTTPSTAGVIPGSENLNGCPQFSATEVRMLALLNLFLAVFIYSL</sequence>
<dbReference type="Gene3D" id="1.20.58.1040">
    <property type="match status" value="1"/>
</dbReference>
<dbReference type="InterPro" id="IPR012946">
    <property type="entry name" value="X8"/>
</dbReference>
<dbReference type="FunFam" id="1.20.58.1040:FF:000001">
    <property type="entry name" value="Glucan endo-1,3-beta-glucosidase 4"/>
    <property type="match status" value="1"/>
</dbReference>
<evidence type="ECO:0000259" key="9">
    <source>
        <dbReference type="SMART" id="SM00768"/>
    </source>
</evidence>
<dbReference type="PANTHER" id="PTHR31044:SF33">
    <property type="entry name" value="PLASMODESMATA CALLOSE-BINDING PROTEIN 5"/>
    <property type="match status" value="1"/>
</dbReference>
<evidence type="ECO:0000256" key="4">
    <source>
        <dbReference type="ARBA" id="ARBA00022729"/>
    </source>
</evidence>
<reference evidence="11" key="2">
    <citation type="submission" date="2025-08" db="UniProtKB">
        <authorList>
            <consortium name="RefSeq"/>
        </authorList>
    </citation>
    <scope>IDENTIFICATION</scope>
    <source>
        <tissue evidence="11">Leaf</tissue>
    </source>
</reference>
<keyword evidence="8" id="KW-0449">Lipoprotein</keyword>
<dbReference type="RefSeq" id="XP_021845294.1">
    <property type="nucleotide sequence ID" value="XM_021989602.2"/>
</dbReference>
<keyword evidence="5" id="KW-0472">Membrane</keyword>
<feature type="domain" description="X8" evidence="9">
    <location>
        <begin position="74"/>
        <end position="159"/>
    </location>
</feature>
<dbReference type="KEGG" id="soe:110785158"/>